<comment type="caution">
    <text evidence="3">The sequence shown here is derived from an EMBL/GenBank/DDBJ whole genome shotgun (WGS) entry which is preliminary data.</text>
</comment>
<accession>A0A841Q7Y2</accession>
<protein>
    <submittedName>
        <fullName evidence="3">Ribonuclease BN (tRNA processing enzyme)</fullName>
    </submittedName>
</protein>
<keyword evidence="1" id="KW-0862">Zinc</keyword>
<dbReference type="PANTHER" id="PTHR46018">
    <property type="entry name" value="ZINC PHOSPHODIESTERASE ELAC PROTEIN 1"/>
    <property type="match status" value="1"/>
</dbReference>
<dbReference type="RefSeq" id="WP_174497198.1">
    <property type="nucleotide sequence ID" value="NZ_CADDWK010000012.1"/>
</dbReference>
<dbReference type="AlphaFoldDB" id="A0A841Q7Y2"/>
<dbReference type="InterPro" id="IPR001279">
    <property type="entry name" value="Metallo-B-lactamas"/>
</dbReference>
<feature type="domain" description="Metallo-beta-lactamase" evidence="2">
    <location>
        <begin position="18"/>
        <end position="210"/>
    </location>
</feature>
<dbReference type="InterPro" id="IPR036866">
    <property type="entry name" value="RibonucZ/Hydroxyglut_hydro"/>
</dbReference>
<reference evidence="3 4" key="1">
    <citation type="submission" date="2020-08" db="EMBL/GenBank/DDBJ databases">
        <title>Genomic Encyclopedia of Type Strains, Phase IV (KMG-IV): sequencing the most valuable type-strain genomes for metagenomic binning, comparative biology and taxonomic classification.</title>
        <authorList>
            <person name="Goeker M."/>
        </authorList>
    </citation>
    <scope>NUCLEOTIDE SEQUENCE [LARGE SCALE GENOMIC DNA]</scope>
    <source>
        <strain evidence="3 4">DSM 19612</strain>
    </source>
</reference>
<name>A0A841Q7Y2_9BACI</name>
<evidence type="ECO:0000313" key="3">
    <source>
        <dbReference type="EMBL" id="MBB6454699.1"/>
    </source>
</evidence>
<evidence type="ECO:0000256" key="1">
    <source>
        <dbReference type="ARBA" id="ARBA00022833"/>
    </source>
</evidence>
<dbReference type="Proteomes" id="UP000581688">
    <property type="component" value="Unassembled WGS sequence"/>
</dbReference>
<organism evidence="3 4">
    <name type="scientific">Salirhabdus euzebyi</name>
    <dbReference type="NCBI Taxonomy" id="394506"/>
    <lineage>
        <taxon>Bacteria</taxon>
        <taxon>Bacillati</taxon>
        <taxon>Bacillota</taxon>
        <taxon>Bacilli</taxon>
        <taxon>Bacillales</taxon>
        <taxon>Bacillaceae</taxon>
        <taxon>Salirhabdus</taxon>
    </lineage>
</organism>
<evidence type="ECO:0000313" key="4">
    <source>
        <dbReference type="Proteomes" id="UP000581688"/>
    </source>
</evidence>
<dbReference type="SMART" id="SM00849">
    <property type="entry name" value="Lactamase_B"/>
    <property type="match status" value="1"/>
</dbReference>
<dbReference type="CDD" id="cd07716">
    <property type="entry name" value="RNaseZ_short-form-like_MBL-fold"/>
    <property type="match status" value="1"/>
</dbReference>
<dbReference type="GO" id="GO:0042781">
    <property type="term" value="F:3'-tRNA processing endoribonuclease activity"/>
    <property type="evidence" value="ECO:0007669"/>
    <property type="project" value="TreeGrafter"/>
</dbReference>
<dbReference type="PANTHER" id="PTHR46018:SF4">
    <property type="entry name" value="METALLO-HYDROLASE YHFI-RELATED"/>
    <property type="match status" value="1"/>
</dbReference>
<dbReference type="EMBL" id="JACHGH010000011">
    <property type="protein sequence ID" value="MBB6454699.1"/>
    <property type="molecule type" value="Genomic_DNA"/>
</dbReference>
<sequence length="243" mass="26844">MQISTIGYWGAYPEAESATSSYLVSKDGFHCLIDCGSGALSRLQRRLNPTQLDAIVLSHYHHDHVADIGPMQYAMLVQNAIHQTNKILPIYGHQEEAEKFANLSHQSTIGIAYDPAHTLILGPLTFQFLKTKHPVPCYAMRISDGEKTIVYTADTSYFEELITFCKGADLLIAECSFYEGMDGSGPGHMTSEECGKLARDAGVGELWLTHLPHFGDTMKLKVEAEQLFNGPIKLAEEDLSYGS</sequence>
<dbReference type="SUPFAM" id="SSF56281">
    <property type="entry name" value="Metallo-hydrolase/oxidoreductase"/>
    <property type="match status" value="1"/>
</dbReference>
<gene>
    <name evidence="3" type="ORF">HNQ94_003188</name>
</gene>
<proteinExistence type="predicted"/>
<evidence type="ECO:0000259" key="2">
    <source>
        <dbReference type="SMART" id="SM00849"/>
    </source>
</evidence>
<dbReference type="Gene3D" id="3.60.15.10">
    <property type="entry name" value="Ribonuclease Z/Hydroxyacylglutathione hydrolase-like"/>
    <property type="match status" value="1"/>
</dbReference>
<keyword evidence="4" id="KW-1185">Reference proteome</keyword>
<dbReference type="Pfam" id="PF12706">
    <property type="entry name" value="Lactamase_B_2"/>
    <property type="match status" value="1"/>
</dbReference>